<reference evidence="9" key="1">
    <citation type="submission" date="2023-07" db="EMBL/GenBank/DDBJ databases">
        <title>Genomic Encyclopedia of Type Strains, Phase IV (KMG-IV): sequencing the most valuable type-strain genomes for metagenomic binning, comparative biology and taxonomic classification.</title>
        <authorList>
            <person name="Goeker M."/>
        </authorList>
    </citation>
    <scope>NUCLEOTIDE SEQUENCE</scope>
    <source>
        <strain evidence="9">DSM 21202</strain>
    </source>
</reference>
<dbReference type="RefSeq" id="WP_306885191.1">
    <property type="nucleotide sequence ID" value="NZ_JAUSUL010000002.1"/>
</dbReference>
<feature type="transmembrane region" description="Helical" evidence="8">
    <location>
        <begin position="302"/>
        <end position="321"/>
    </location>
</feature>
<keyword evidence="3" id="KW-0813">Transport</keyword>
<keyword evidence="10" id="KW-1185">Reference proteome</keyword>
<dbReference type="GO" id="GO:0005886">
    <property type="term" value="C:plasma membrane"/>
    <property type="evidence" value="ECO:0007669"/>
    <property type="project" value="UniProtKB-SubCell"/>
</dbReference>
<dbReference type="InterPro" id="IPR000522">
    <property type="entry name" value="ABC_transptr_permease_BtuC"/>
</dbReference>
<feature type="transmembrane region" description="Helical" evidence="8">
    <location>
        <begin position="195"/>
        <end position="214"/>
    </location>
</feature>
<feature type="transmembrane region" description="Helical" evidence="8">
    <location>
        <begin position="116"/>
        <end position="134"/>
    </location>
</feature>
<evidence type="ECO:0000313" key="9">
    <source>
        <dbReference type="EMBL" id="MDQ0315357.1"/>
    </source>
</evidence>
<organism evidence="9 10">
    <name type="scientific">Amorphus orientalis</name>
    <dbReference type="NCBI Taxonomy" id="649198"/>
    <lineage>
        <taxon>Bacteria</taxon>
        <taxon>Pseudomonadati</taxon>
        <taxon>Pseudomonadota</taxon>
        <taxon>Alphaproteobacteria</taxon>
        <taxon>Hyphomicrobiales</taxon>
        <taxon>Amorphaceae</taxon>
        <taxon>Amorphus</taxon>
    </lineage>
</organism>
<dbReference type="Pfam" id="PF01032">
    <property type="entry name" value="FecCD"/>
    <property type="match status" value="2"/>
</dbReference>
<feature type="transmembrane region" description="Helical" evidence="8">
    <location>
        <begin position="422"/>
        <end position="440"/>
    </location>
</feature>
<dbReference type="PANTHER" id="PTHR30472">
    <property type="entry name" value="FERRIC ENTEROBACTIN TRANSPORT SYSTEM PERMEASE PROTEIN"/>
    <property type="match status" value="1"/>
</dbReference>
<dbReference type="InterPro" id="IPR037294">
    <property type="entry name" value="ABC_BtuC-like"/>
</dbReference>
<evidence type="ECO:0000256" key="6">
    <source>
        <dbReference type="ARBA" id="ARBA00022989"/>
    </source>
</evidence>
<feature type="transmembrane region" description="Helical" evidence="8">
    <location>
        <begin position="87"/>
        <end position="110"/>
    </location>
</feature>
<feature type="transmembrane region" description="Helical" evidence="8">
    <location>
        <begin position="478"/>
        <end position="500"/>
    </location>
</feature>
<comment type="subcellular location">
    <subcellularLocation>
        <location evidence="1">Cell membrane</location>
        <topology evidence="1">Multi-pass membrane protein</topology>
    </subcellularLocation>
</comment>
<feature type="transmembrane region" description="Helical" evidence="8">
    <location>
        <begin position="274"/>
        <end position="296"/>
    </location>
</feature>
<dbReference type="SUPFAM" id="SSF81345">
    <property type="entry name" value="ABC transporter involved in vitamin B12 uptake, BtuC"/>
    <property type="match status" value="2"/>
</dbReference>
<feature type="transmembrane region" description="Helical" evidence="8">
    <location>
        <begin position="390"/>
        <end position="410"/>
    </location>
</feature>
<feature type="transmembrane region" description="Helical" evidence="8">
    <location>
        <begin position="226"/>
        <end position="244"/>
    </location>
</feature>
<dbReference type="NCBIfam" id="NF007866">
    <property type="entry name" value="PRK10577.1-2"/>
    <property type="match status" value="1"/>
</dbReference>
<feature type="transmembrane region" description="Helical" evidence="8">
    <location>
        <begin position="566"/>
        <end position="593"/>
    </location>
</feature>
<dbReference type="Gene3D" id="1.10.3470.10">
    <property type="entry name" value="ABC transporter involved in vitamin B12 uptake, BtuC"/>
    <property type="match status" value="2"/>
</dbReference>
<feature type="transmembrane region" description="Helical" evidence="8">
    <location>
        <begin position="347"/>
        <end position="370"/>
    </location>
</feature>
<evidence type="ECO:0000313" key="10">
    <source>
        <dbReference type="Proteomes" id="UP001229244"/>
    </source>
</evidence>
<feature type="transmembrane region" description="Helical" evidence="8">
    <location>
        <begin position="58"/>
        <end position="75"/>
    </location>
</feature>
<feature type="transmembrane region" description="Helical" evidence="8">
    <location>
        <begin position="638"/>
        <end position="655"/>
    </location>
</feature>
<gene>
    <name evidence="9" type="ORF">J2S73_001814</name>
</gene>
<evidence type="ECO:0000256" key="7">
    <source>
        <dbReference type="ARBA" id="ARBA00023136"/>
    </source>
</evidence>
<evidence type="ECO:0000256" key="4">
    <source>
        <dbReference type="ARBA" id="ARBA00022475"/>
    </source>
</evidence>
<comment type="caution">
    <text evidence="9">The sequence shown here is derived from an EMBL/GenBank/DDBJ whole genome shotgun (WGS) entry which is preliminary data.</text>
</comment>
<evidence type="ECO:0000256" key="5">
    <source>
        <dbReference type="ARBA" id="ARBA00022692"/>
    </source>
</evidence>
<sequence length="658" mass="67077">MTTPIALRLPVIAALLFGPAAALTLIALGPELMRLGAPAGTGFDVDRLVLLYADLPRLATALLAGAGLGLSGVILQQVMRNPLASPTTLGLSAGAELALSIATLFAPGLLVFGRDLLALVGSALAGLAVFAIGARRNFAPVAIVLAGLIVSLYCKSLSTILILLHDRYLMSLFIWGSGSLHQQDWSIPLDLLPRLGLLAIAAALLIRPLGLLTLSDAQARSLGLKIALVRWGGVAIALALAAVITSSVGVIGFIGLVAPTVARLAGARRLGAQFVWAPVIGAGLLWLTDAVVSLAAGPLATFLPTGAVTALFGTPLLLLLLPRLKASDRREPLPSAPRPPNTARPPVVLGTVAVGLAVLFALAVMLGRGVDGGWVIASGDALSTVLPWRIPRVLAAIAAGAMLAVAGTILQRLTSNEMVSPEVIGVSAGATMGLGIALFVTAAPTLTVLLGSATLGAGLVLVAILAMGRKSGFAPERIVLTGIALLALLDAFIGLVSASGDPRALQLLSWMAGTTYGMDLSTALISLALMLVLAGATCLTARWLDIMPLGRSAARAIGVATSRVQAVMLLIAVALTAAGTLVVGPLSFVGLMAPHLARELGLRRALPQVVGAAIAGAAIMIVADFFGRNAGFPYELPAGLLSTLVGAPFLLLLLRRRQ</sequence>
<feature type="transmembrane region" description="Helical" evidence="8">
    <location>
        <begin position="141"/>
        <end position="164"/>
    </location>
</feature>
<keyword evidence="6 8" id="KW-1133">Transmembrane helix</keyword>
<dbReference type="AlphaFoldDB" id="A0AAE4ASR1"/>
<evidence type="ECO:0000256" key="2">
    <source>
        <dbReference type="ARBA" id="ARBA00007935"/>
    </source>
</evidence>
<evidence type="ECO:0000256" key="3">
    <source>
        <dbReference type="ARBA" id="ARBA00022448"/>
    </source>
</evidence>
<feature type="transmembrane region" description="Helical" evidence="8">
    <location>
        <begin position="250"/>
        <end position="267"/>
    </location>
</feature>
<keyword evidence="4" id="KW-1003">Cell membrane</keyword>
<dbReference type="GO" id="GO:0033214">
    <property type="term" value="P:siderophore-iron import into cell"/>
    <property type="evidence" value="ECO:0007669"/>
    <property type="project" value="TreeGrafter"/>
</dbReference>
<dbReference type="CDD" id="cd06550">
    <property type="entry name" value="TM_ABC_iron-siderophores_like"/>
    <property type="match status" value="2"/>
</dbReference>
<comment type="similarity">
    <text evidence="2">Belongs to the binding-protein-dependent transport system permease family. FecCD subfamily.</text>
</comment>
<evidence type="ECO:0000256" key="8">
    <source>
        <dbReference type="SAM" id="Phobius"/>
    </source>
</evidence>
<protein>
    <submittedName>
        <fullName evidence="9">Iron complex transport system permease protein</fullName>
    </submittedName>
</protein>
<keyword evidence="5 8" id="KW-0812">Transmembrane</keyword>
<proteinExistence type="inferred from homology"/>
<evidence type="ECO:0000256" key="1">
    <source>
        <dbReference type="ARBA" id="ARBA00004651"/>
    </source>
</evidence>
<dbReference type="EMBL" id="JAUSUL010000002">
    <property type="protein sequence ID" value="MDQ0315357.1"/>
    <property type="molecule type" value="Genomic_DNA"/>
</dbReference>
<keyword evidence="7 8" id="KW-0472">Membrane</keyword>
<dbReference type="Proteomes" id="UP001229244">
    <property type="component" value="Unassembled WGS sequence"/>
</dbReference>
<feature type="transmembrane region" description="Helical" evidence="8">
    <location>
        <begin position="446"/>
        <end position="466"/>
    </location>
</feature>
<dbReference type="GO" id="GO:0022857">
    <property type="term" value="F:transmembrane transporter activity"/>
    <property type="evidence" value="ECO:0007669"/>
    <property type="project" value="InterPro"/>
</dbReference>
<dbReference type="PANTHER" id="PTHR30472:SF37">
    <property type="entry name" value="FE(3+) DICITRATE TRANSPORT SYSTEM PERMEASE PROTEIN FECD-RELATED"/>
    <property type="match status" value="1"/>
</dbReference>
<feature type="transmembrane region" description="Helical" evidence="8">
    <location>
        <begin position="520"/>
        <end position="545"/>
    </location>
</feature>
<accession>A0AAE4ASR1</accession>
<name>A0AAE4ASR1_9HYPH</name>